<evidence type="ECO:0000313" key="9">
    <source>
        <dbReference type="EMBL" id="MBB5803377.1"/>
    </source>
</evidence>
<evidence type="ECO:0000256" key="3">
    <source>
        <dbReference type="ARBA" id="ARBA00022475"/>
    </source>
</evidence>
<keyword evidence="10" id="KW-1185">Reference proteome</keyword>
<dbReference type="SUPFAM" id="SSF161098">
    <property type="entry name" value="MetI-like"/>
    <property type="match status" value="1"/>
</dbReference>
<evidence type="ECO:0000313" key="10">
    <source>
        <dbReference type="Proteomes" id="UP000552097"/>
    </source>
</evidence>
<name>A0A7W9HJC8_9PSEU</name>
<dbReference type="PANTHER" id="PTHR43744:SF12">
    <property type="entry name" value="ABC TRANSPORTER PERMEASE PROTEIN MG189-RELATED"/>
    <property type="match status" value="1"/>
</dbReference>
<feature type="transmembrane region" description="Helical" evidence="7">
    <location>
        <begin position="18"/>
        <end position="38"/>
    </location>
</feature>
<dbReference type="PANTHER" id="PTHR43744">
    <property type="entry name" value="ABC TRANSPORTER PERMEASE PROTEIN MG189-RELATED-RELATED"/>
    <property type="match status" value="1"/>
</dbReference>
<protein>
    <submittedName>
        <fullName evidence="9">Raffinose/stachyose/melibiose transport system permease protein</fullName>
    </submittedName>
</protein>
<dbReference type="GO" id="GO:0055085">
    <property type="term" value="P:transmembrane transport"/>
    <property type="evidence" value="ECO:0007669"/>
    <property type="project" value="InterPro"/>
</dbReference>
<accession>A0A7W9HJC8</accession>
<proteinExistence type="inferred from homology"/>
<evidence type="ECO:0000256" key="2">
    <source>
        <dbReference type="ARBA" id="ARBA00022448"/>
    </source>
</evidence>
<organism evidence="9 10">
    <name type="scientific">Saccharothrix ecbatanensis</name>
    <dbReference type="NCBI Taxonomy" id="1105145"/>
    <lineage>
        <taxon>Bacteria</taxon>
        <taxon>Bacillati</taxon>
        <taxon>Actinomycetota</taxon>
        <taxon>Actinomycetes</taxon>
        <taxon>Pseudonocardiales</taxon>
        <taxon>Pseudonocardiaceae</taxon>
        <taxon>Saccharothrix</taxon>
    </lineage>
</organism>
<evidence type="ECO:0000259" key="8">
    <source>
        <dbReference type="PROSITE" id="PS50928"/>
    </source>
</evidence>
<dbReference type="InterPro" id="IPR000515">
    <property type="entry name" value="MetI-like"/>
</dbReference>
<dbReference type="Gene3D" id="1.10.3720.10">
    <property type="entry name" value="MetI-like"/>
    <property type="match status" value="1"/>
</dbReference>
<keyword evidence="3" id="KW-1003">Cell membrane</keyword>
<comment type="similarity">
    <text evidence="7">Belongs to the binding-protein-dependent transport system permease family.</text>
</comment>
<keyword evidence="2 7" id="KW-0813">Transport</keyword>
<dbReference type="PROSITE" id="PS50928">
    <property type="entry name" value="ABC_TM1"/>
    <property type="match status" value="1"/>
</dbReference>
<evidence type="ECO:0000256" key="6">
    <source>
        <dbReference type="ARBA" id="ARBA00023136"/>
    </source>
</evidence>
<dbReference type="RefSeq" id="WP_184920686.1">
    <property type="nucleotide sequence ID" value="NZ_JACHMO010000001.1"/>
</dbReference>
<dbReference type="EMBL" id="JACHMO010000001">
    <property type="protein sequence ID" value="MBB5803377.1"/>
    <property type="molecule type" value="Genomic_DNA"/>
</dbReference>
<evidence type="ECO:0000256" key="1">
    <source>
        <dbReference type="ARBA" id="ARBA00004651"/>
    </source>
</evidence>
<feature type="transmembrane region" description="Helical" evidence="7">
    <location>
        <begin position="148"/>
        <end position="167"/>
    </location>
</feature>
<keyword evidence="5 7" id="KW-1133">Transmembrane helix</keyword>
<evidence type="ECO:0000256" key="5">
    <source>
        <dbReference type="ARBA" id="ARBA00022989"/>
    </source>
</evidence>
<dbReference type="InterPro" id="IPR035906">
    <property type="entry name" value="MetI-like_sf"/>
</dbReference>
<dbReference type="Proteomes" id="UP000552097">
    <property type="component" value="Unassembled WGS sequence"/>
</dbReference>
<feature type="transmembrane region" description="Helical" evidence="7">
    <location>
        <begin position="80"/>
        <end position="101"/>
    </location>
</feature>
<dbReference type="CDD" id="cd06261">
    <property type="entry name" value="TM_PBP2"/>
    <property type="match status" value="1"/>
</dbReference>
<reference evidence="9 10" key="1">
    <citation type="submission" date="2020-08" db="EMBL/GenBank/DDBJ databases">
        <title>Sequencing the genomes of 1000 actinobacteria strains.</title>
        <authorList>
            <person name="Klenk H.-P."/>
        </authorList>
    </citation>
    <scope>NUCLEOTIDE SEQUENCE [LARGE SCALE GENOMIC DNA]</scope>
    <source>
        <strain evidence="9 10">DSM 45486</strain>
    </source>
</reference>
<dbReference type="Pfam" id="PF00528">
    <property type="entry name" value="BPD_transp_1"/>
    <property type="match status" value="1"/>
</dbReference>
<comment type="subcellular location">
    <subcellularLocation>
        <location evidence="1 7">Cell membrane</location>
        <topology evidence="1 7">Multi-pass membrane protein</topology>
    </subcellularLocation>
</comment>
<evidence type="ECO:0000256" key="4">
    <source>
        <dbReference type="ARBA" id="ARBA00022692"/>
    </source>
</evidence>
<feature type="transmembrane region" description="Helical" evidence="7">
    <location>
        <begin position="113"/>
        <end position="136"/>
    </location>
</feature>
<feature type="transmembrane region" description="Helical" evidence="7">
    <location>
        <begin position="188"/>
        <end position="210"/>
    </location>
</feature>
<evidence type="ECO:0000256" key="7">
    <source>
        <dbReference type="RuleBase" id="RU363032"/>
    </source>
</evidence>
<sequence length="282" mass="30243">MTTVHSGTRRRSLARHGFLTGVTVLLSLPMYILLINAFKSEADIITDPLGFTASRLTFDNLAAAFTSESFDVAGGYLNSLWITVGTVGGCVLMGGMCSYVLARAGGKKAVIGYTVLVCGLLVPTQTMLIPLVYLMYTVGLLGSPVGVILFEIAARLPFTVLVYTGFIRAIPRELDEAASIDGASRMGTYWRIIFPLLLPATASIAIFVGIGTWNDYLNPSVILGPGDEQTITTGLYAAIGPTTTSFEQVFAFLWIASIPTLLFYAFMQRYFVSGLSDGALKG</sequence>
<keyword evidence="6 7" id="KW-0472">Membrane</keyword>
<feature type="transmembrane region" description="Helical" evidence="7">
    <location>
        <begin position="249"/>
        <end position="267"/>
    </location>
</feature>
<keyword evidence="4 7" id="KW-0812">Transmembrane</keyword>
<dbReference type="AlphaFoldDB" id="A0A7W9HJC8"/>
<dbReference type="GO" id="GO:0005886">
    <property type="term" value="C:plasma membrane"/>
    <property type="evidence" value="ECO:0007669"/>
    <property type="project" value="UniProtKB-SubCell"/>
</dbReference>
<gene>
    <name evidence="9" type="ORF">F4560_003145</name>
</gene>
<comment type="caution">
    <text evidence="9">The sequence shown here is derived from an EMBL/GenBank/DDBJ whole genome shotgun (WGS) entry which is preliminary data.</text>
</comment>
<feature type="domain" description="ABC transmembrane type-1" evidence="8">
    <location>
        <begin position="76"/>
        <end position="267"/>
    </location>
</feature>